<dbReference type="EMBL" id="PP511521">
    <property type="protein sequence ID" value="XCD05067.1"/>
    <property type="molecule type" value="Genomic_DNA"/>
</dbReference>
<keyword evidence="1" id="KW-0808">Transferase</keyword>
<dbReference type="InterPro" id="IPR021739">
    <property type="entry name" value="SaV-like"/>
</dbReference>
<reference evidence="1" key="1">
    <citation type="submission" date="2024-03" db="EMBL/GenBank/DDBJ databases">
        <title>Diverse circular DNA viruses in blood, oral, and fecal samples of captive lemurs.</title>
        <authorList>
            <person name="Paietta E.N."/>
            <person name="Kraberger S."/>
            <person name="Lund M.C."/>
            <person name="Custer J.M."/>
            <person name="Vargas K.M."/>
            <person name="Ehmke E.E."/>
            <person name="Yoder A.D."/>
            <person name="Varsani A."/>
        </authorList>
    </citation>
    <scope>NUCLEOTIDE SEQUENCE</scope>
    <source>
        <strain evidence="1">Duke_24FS_3</strain>
    </source>
</reference>
<evidence type="ECO:0000313" key="1">
    <source>
        <dbReference type="EMBL" id="XCD05067.1"/>
    </source>
</evidence>
<protein>
    <submittedName>
        <fullName evidence="1">Nucelotide kinase</fullName>
    </submittedName>
</protein>
<keyword evidence="1" id="KW-0418">Kinase</keyword>
<proteinExistence type="predicted"/>
<dbReference type="Pfam" id="PF11753">
    <property type="entry name" value="DUF3310"/>
    <property type="match status" value="1"/>
</dbReference>
<organism evidence="1">
    <name type="scientific">Dulem virus 36</name>
    <dbReference type="NCBI Taxonomy" id="3145754"/>
    <lineage>
        <taxon>Viruses</taxon>
        <taxon>Duplodnaviria</taxon>
        <taxon>Heunggongvirae</taxon>
        <taxon>Uroviricota</taxon>
        <taxon>Caudoviricetes</taxon>
    </lineage>
</organism>
<dbReference type="GO" id="GO:0016301">
    <property type="term" value="F:kinase activity"/>
    <property type="evidence" value="ECO:0007669"/>
    <property type="project" value="UniProtKB-KW"/>
</dbReference>
<sequence length="124" mass="14657">MLTSEAIEILREATDEEFLKSLRKDSSDKEHKTDNVNKPVHYTQTSLECFDAMLITFGVDAMMQFCVTNAYKYLWRHKNKGGKEDLEKANWYLKECMKLSEMFDTYVPDHYAELECMVRKYMGD</sequence>
<accession>A0AAU8AYM9</accession>
<name>A0AAU8AYM9_9CAUD</name>